<keyword evidence="2" id="KW-1185">Reference proteome</keyword>
<proteinExistence type="predicted"/>
<gene>
    <name evidence="1" type="ORF">SD77_3214</name>
</gene>
<dbReference type="Proteomes" id="UP000031982">
    <property type="component" value="Unassembled WGS sequence"/>
</dbReference>
<protein>
    <submittedName>
        <fullName evidence="1">Uncharacterized protein</fullName>
    </submittedName>
</protein>
<dbReference type="EMBL" id="JXLP01000003">
    <property type="protein sequence ID" value="KIL79348.1"/>
    <property type="molecule type" value="Genomic_DNA"/>
</dbReference>
<organism evidence="1 2">
    <name type="scientific">Bacillus badius</name>
    <dbReference type="NCBI Taxonomy" id="1455"/>
    <lineage>
        <taxon>Bacteria</taxon>
        <taxon>Bacillati</taxon>
        <taxon>Bacillota</taxon>
        <taxon>Bacilli</taxon>
        <taxon>Bacillales</taxon>
        <taxon>Bacillaceae</taxon>
        <taxon>Pseudobacillus</taxon>
    </lineage>
</organism>
<comment type="caution">
    <text evidence="1">The sequence shown here is derived from an EMBL/GenBank/DDBJ whole genome shotgun (WGS) entry which is preliminary data.</text>
</comment>
<name>A0ABR5AXA7_BACBA</name>
<sequence>MLQPAIDYILAGAFIQSSPPKHSYCAASSAAYLHKPLLPYTQKRSPTENFVGLRSMKIAIDLKKTCIAVH</sequence>
<evidence type="ECO:0000313" key="1">
    <source>
        <dbReference type="EMBL" id="KIL79348.1"/>
    </source>
</evidence>
<accession>A0ABR5AXA7</accession>
<evidence type="ECO:0000313" key="2">
    <source>
        <dbReference type="Proteomes" id="UP000031982"/>
    </source>
</evidence>
<reference evidence="1 2" key="1">
    <citation type="submission" date="2015-01" db="EMBL/GenBank/DDBJ databases">
        <title>Genome Assembly of Bacillus badius MTCC 1458.</title>
        <authorList>
            <person name="Verma A."/>
            <person name="Khatri I."/>
            <person name="Mual P."/>
            <person name="Subramanian S."/>
            <person name="Krishnamurthi S."/>
        </authorList>
    </citation>
    <scope>NUCLEOTIDE SEQUENCE [LARGE SCALE GENOMIC DNA]</scope>
    <source>
        <strain evidence="1 2">MTCC 1458</strain>
    </source>
</reference>